<dbReference type="EMBL" id="JAEMEF010000005">
    <property type="protein sequence ID" value="MBL7559586.1"/>
    <property type="molecule type" value="Genomic_DNA"/>
</dbReference>
<dbReference type="PRINTS" id="PR01021">
    <property type="entry name" value="OMPADOMAIN"/>
</dbReference>
<keyword evidence="5" id="KW-0732">Signal</keyword>
<dbReference type="Pfam" id="PF00691">
    <property type="entry name" value="OmpA"/>
    <property type="match status" value="1"/>
</dbReference>
<dbReference type="CDD" id="cd07185">
    <property type="entry name" value="OmpA_C-like"/>
    <property type="match status" value="1"/>
</dbReference>
<dbReference type="InterPro" id="IPR006665">
    <property type="entry name" value="OmpA-like"/>
</dbReference>
<name>A0ABS1WKD5_9FLAO</name>
<keyword evidence="2 4" id="KW-0472">Membrane</keyword>
<protein>
    <submittedName>
        <fullName evidence="7">OmpA family protein</fullName>
    </submittedName>
</protein>
<dbReference type="Pfam" id="PF13620">
    <property type="entry name" value="CarboxypepD_reg"/>
    <property type="match status" value="1"/>
</dbReference>
<evidence type="ECO:0000256" key="3">
    <source>
        <dbReference type="ARBA" id="ARBA00023237"/>
    </source>
</evidence>
<dbReference type="InterPro" id="IPR050330">
    <property type="entry name" value="Bact_OuterMem_StrucFunc"/>
</dbReference>
<dbReference type="InterPro" id="IPR011990">
    <property type="entry name" value="TPR-like_helical_dom_sf"/>
</dbReference>
<organism evidence="7 8">
    <name type="scientific">Olleya sediminilitoris</name>
    <dbReference type="NCBI Taxonomy" id="2795739"/>
    <lineage>
        <taxon>Bacteria</taxon>
        <taxon>Pseudomonadati</taxon>
        <taxon>Bacteroidota</taxon>
        <taxon>Flavobacteriia</taxon>
        <taxon>Flavobacteriales</taxon>
        <taxon>Flavobacteriaceae</taxon>
    </lineage>
</organism>
<dbReference type="Gene3D" id="1.25.40.10">
    <property type="entry name" value="Tetratricopeptide repeat domain"/>
    <property type="match status" value="1"/>
</dbReference>
<dbReference type="SUPFAM" id="SSF103088">
    <property type="entry name" value="OmpA-like"/>
    <property type="match status" value="1"/>
</dbReference>
<reference evidence="7 8" key="1">
    <citation type="submission" date="2020-12" db="EMBL/GenBank/DDBJ databases">
        <title>Olleya sediminilitoris sp. nov., isolated from a tidal flat.</title>
        <authorList>
            <person name="Park S."/>
            <person name="Yoon J.-H."/>
        </authorList>
    </citation>
    <scope>NUCLEOTIDE SEQUENCE [LARGE SCALE GENOMIC DNA]</scope>
    <source>
        <strain evidence="7 8">YSTF-M6</strain>
    </source>
</reference>
<gene>
    <name evidence="7" type="ORF">JAO71_07200</name>
</gene>
<keyword evidence="3" id="KW-0998">Cell outer membrane</keyword>
<dbReference type="InterPro" id="IPR008969">
    <property type="entry name" value="CarboxyPept-like_regulatory"/>
</dbReference>
<evidence type="ECO:0000256" key="2">
    <source>
        <dbReference type="ARBA" id="ARBA00023136"/>
    </source>
</evidence>
<evidence type="ECO:0000313" key="7">
    <source>
        <dbReference type="EMBL" id="MBL7559586.1"/>
    </source>
</evidence>
<evidence type="ECO:0000256" key="4">
    <source>
        <dbReference type="PROSITE-ProRule" id="PRU00473"/>
    </source>
</evidence>
<keyword evidence="8" id="KW-1185">Reference proteome</keyword>
<accession>A0ABS1WKD5</accession>
<dbReference type="Proteomes" id="UP000605013">
    <property type="component" value="Unassembled WGS sequence"/>
</dbReference>
<dbReference type="SUPFAM" id="SSF82171">
    <property type="entry name" value="DPP6 N-terminal domain-like"/>
    <property type="match status" value="1"/>
</dbReference>
<feature type="signal peptide" evidence="5">
    <location>
        <begin position="1"/>
        <end position="21"/>
    </location>
</feature>
<sequence>MKNRYILSTLILVLSFTFSFAQDDGISSSTEKKYDKLSYVKTTKALLKLVEKGNKTPEVYKKLANSYYYNSKMEDAAKWYGELFMLNAVIEYEYYYRYAMSLKAIGDYEGANTKMKEFASLKPDDSRAILFLKSPNYLEAIEAMSADFELENLDFNSRFSDFGTSFFKDGIVFASSRGDGKLYKWNEQPFLDLYFKSDDSTTVKDFSNSINTKFHESSTSFTKDGKTIYFTRNNYFKGKVRKSDEKVNGLKIFKAELVNGSWTNIVSMPFNNNEYNVAHPALSLDETKLFFASDMPGTHGKSDIYYVDILEDGAYGEPVNLGSTINTEGRENFPYMSNNGTLYFSSDGHQGLGGLDVFMIKLHDPSHSVTNLGKPINSSRDDFEFIIDEFSNEGYLTSNRYNGKGDDDIYKFTRTFCTQFVYGTTVDKLTNVIIPYASVVVINEQGVEVQNLTSDQNGAFSYEGPCNKQKYSIIASKDGYIQSEQTFVVKPRKKEDIVLKLNLTPATQQPAEVGMDLVEVLNLNPIYFDFDKSNIRPDAEIELKKVIDYMTKYPSVRIDVQSHTDSRASDDYNWALSNRRNVSTKQYIIQKGGIAADRLEGKGYGETMLVNRCSNDVKCTEEEHDLNRRSNFIIINN</sequence>
<dbReference type="Pfam" id="PF07676">
    <property type="entry name" value="PD40"/>
    <property type="match status" value="2"/>
</dbReference>
<dbReference type="Gene3D" id="2.60.40.1120">
    <property type="entry name" value="Carboxypeptidase-like, regulatory domain"/>
    <property type="match status" value="1"/>
</dbReference>
<feature type="domain" description="OmpA-like" evidence="6">
    <location>
        <begin position="515"/>
        <end position="637"/>
    </location>
</feature>
<dbReference type="PROSITE" id="PS51123">
    <property type="entry name" value="OMPA_2"/>
    <property type="match status" value="1"/>
</dbReference>
<dbReference type="SUPFAM" id="SSF48452">
    <property type="entry name" value="TPR-like"/>
    <property type="match status" value="1"/>
</dbReference>
<feature type="chain" id="PRO_5045717824" evidence="5">
    <location>
        <begin position="22"/>
        <end position="637"/>
    </location>
</feature>
<dbReference type="PANTHER" id="PTHR30329:SF21">
    <property type="entry name" value="LIPOPROTEIN YIAD-RELATED"/>
    <property type="match status" value="1"/>
</dbReference>
<evidence type="ECO:0000256" key="5">
    <source>
        <dbReference type="SAM" id="SignalP"/>
    </source>
</evidence>
<dbReference type="PANTHER" id="PTHR30329">
    <property type="entry name" value="STATOR ELEMENT OF FLAGELLAR MOTOR COMPLEX"/>
    <property type="match status" value="1"/>
</dbReference>
<proteinExistence type="predicted"/>
<dbReference type="Gene3D" id="2.120.10.30">
    <property type="entry name" value="TolB, C-terminal domain"/>
    <property type="match status" value="1"/>
</dbReference>
<evidence type="ECO:0000313" key="8">
    <source>
        <dbReference type="Proteomes" id="UP000605013"/>
    </source>
</evidence>
<dbReference type="InterPro" id="IPR036737">
    <property type="entry name" value="OmpA-like_sf"/>
</dbReference>
<evidence type="ECO:0000256" key="1">
    <source>
        <dbReference type="ARBA" id="ARBA00004442"/>
    </source>
</evidence>
<dbReference type="InterPro" id="IPR006664">
    <property type="entry name" value="OMP_bac"/>
</dbReference>
<dbReference type="InterPro" id="IPR011659">
    <property type="entry name" value="WD40"/>
</dbReference>
<comment type="caution">
    <text evidence="7">The sequence shown here is derived from an EMBL/GenBank/DDBJ whole genome shotgun (WGS) entry which is preliminary data.</text>
</comment>
<dbReference type="Gene3D" id="3.30.1330.60">
    <property type="entry name" value="OmpA-like domain"/>
    <property type="match status" value="1"/>
</dbReference>
<comment type="subcellular location">
    <subcellularLocation>
        <location evidence="1">Cell outer membrane</location>
    </subcellularLocation>
</comment>
<dbReference type="SUPFAM" id="SSF49464">
    <property type="entry name" value="Carboxypeptidase regulatory domain-like"/>
    <property type="match status" value="1"/>
</dbReference>
<dbReference type="InterPro" id="IPR011042">
    <property type="entry name" value="6-blade_b-propeller_TolB-like"/>
</dbReference>
<dbReference type="RefSeq" id="WP_202999873.1">
    <property type="nucleotide sequence ID" value="NZ_JAEMEF010000005.1"/>
</dbReference>
<evidence type="ECO:0000259" key="6">
    <source>
        <dbReference type="PROSITE" id="PS51123"/>
    </source>
</evidence>